<feature type="domain" description="FAD-binding PCMH-type" evidence="8">
    <location>
        <begin position="50"/>
        <end position="280"/>
    </location>
</feature>
<dbReference type="SUPFAM" id="SSF55103">
    <property type="entry name" value="FAD-linked oxidases, C-terminal domain"/>
    <property type="match status" value="1"/>
</dbReference>
<evidence type="ECO:0000313" key="10">
    <source>
        <dbReference type="Proteomes" id="UP000671868"/>
    </source>
</evidence>
<keyword evidence="3" id="KW-0479">Metal-binding</keyword>
<sequence>MTSLNENARSRDARVQPVSELAARLAREVQGEVLFDHASRGRYSTDASIYQAMPIGVVVPRDQHDLRRALDIARDARVPVLARGAGTSQCGQTVGEAVILDASRWLNRIVEFDPEARTVVVEPGIVLDHLNAWLKPHGLWYPVDVSTSAQCTLGGMAGNNSCGSRSIRYGNMVHNVLGLDAILADGSEGHFGFVDRLPDTGRVRELADRVRAVADGVAEEIRGHFPRVLRRVGGYNLDLFDCQNPMPYDPDARPNLAHLLVGSEGTLAVTQRLTLRLSPLPEHKVLGVVNFPTFYQAMDVTQHIVTLDPTAVELVDRTMIELSLENPAFRPVIEKALIGRPQAVLLVEFAGQEREALLASLARLNELMADLGLPGSVVDMPEPAEQKALWNVRKAGLNIMMSMKGDAKPVSFIEDCAVPLEHLAEYTDKLTEVFHRHGTEGTWYAHASVGTLHVRPILDMRRGGAEKMREIAEQASALVREYKGAYSGEHGDGLCRGEWVAWQFGSAVNDAFKEVKRLFDPNNRLNPGKIVDTPRMDDERYFRFPRHYQRIPLTPAFDWSAWNVRRDPRSGELSAPGSGDDLTHGLAMAVEMCNNNGHCRKFDAGTMCPSYRVTRAEQHLTRGRANTLRLVLSGQLGDEGLAGDAVKEALDLCVSCKGCRRDCPTGVDMAKFKIEARAARVRARGLALRDRLVGELPRYAPWASRLSGLLGAVQRLPVVSRRVKRALGLAEQRDFPRFRGNFLAEAHAPSAQGSREVVLFVDTFNNYMENDIARAARRVLEAAGYRVHLNVTPGERPLCCGRTYLSSGQFDKARAEARRALDHLLPYVERGVPIVGLEPSCLLSMRDEFLQYGFGEAARGLAESALLFEEFLVRARAAGELPLALKPVGHARALLHGHCHQKAFDALRPVETVLSWIPGLAVETIDSSCCGMAGSFGYEAEHYGTSMQMAELSLLPAVRAAGEDTVIVADGTSCRHQIHDGSGRRAVHVALLLEQALA</sequence>
<evidence type="ECO:0000256" key="2">
    <source>
        <dbReference type="ARBA" id="ARBA00022630"/>
    </source>
</evidence>
<dbReference type="Gene3D" id="3.30.465.10">
    <property type="match status" value="1"/>
</dbReference>
<dbReference type="PANTHER" id="PTHR11748:SF119">
    <property type="entry name" value="D-2-HYDROXYGLUTARATE DEHYDROGENASE"/>
    <property type="match status" value="1"/>
</dbReference>
<dbReference type="Pfam" id="PF02754">
    <property type="entry name" value="CCG"/>
    <property type="match status" value="1"/>
</dbReference>
<dbReference type="Pfam" id="PF13183">
    <property type="entry name" value="Fer4_8"/>
    <property type="match status" value="1"/>
</dbReference>
<dbReference type="InterPro" id="IPR016167">
    <property type="entry name" value="FAD-bd_PCMH_sub1"/>
</dbReference>
<accession>A0ABX7W968</accession>
<keyword evidence="6" id="KW-0408">Iron</keyword>
<dbReference type="PROSITE" id="PS00198">
    <property type="entry name" value="4FE4S_FER_1"/>
    <property type="match status" value="1"/>
</dbReference>
<dbReference type="InterPro" id="IPR004113">
    <property type="entry name" value="FAD-bd_oxidored_4_C"/>
</dbReference>
<name>A0ABX7W968_9GAMM</name>
<dbReference type="InterPro" id="IPR016171">
    <property type="entry name" value="Vanillyl_alc_oxidase_C-sub2"/>
</dbReference>
<dbReference type="InterPro" id="IPR017900">
    <property type="entry name" value="4Fe4S_Fe_S_CS"/>
</dbReference>
<dbReference type="Pfam" id="PF02913">
    <property type="entry name" value="FAD-oxidase_C"/>
    <property type="match status" value="1"/>
</dbReference>
<keyword evidence="4" id="KW-0274">FAD</keyword>
<dbReference type="InterPro" id="IPR016164">
    <property type="entry name" value="FAD-linked_Oxase-like_C"/>
</dbReference>
<dbReference type="Proteomes" id="UP000671868">
    <property type="component" value="Chromosome"/>
</dbReference>
<dbReference type="InterPro" id="IPR016166">
    <property type="entry name" value="FAD-bd_PCMH"/>
</dbReference>
<dbReference type="RefSeq" id="WP_209537881.1">
    <property type="nucleotide sequence ID" value="NZ_CP053381.1"/>
</dbReference>
<dbReference type="Pfam" id="PF01565">
    <property type="entry name" value="FAD_binding_4"/>
    <property type="match status" value="1"/>
</dbReference>
<dbReference type="Gene3D" id="1.10.45.10">
    <property type="entry name" value="Vanillyl-alcohol Oxidase, Chain A, domain 4"/>
    <property type="match status" value="1"/>
</dbReference>
<dbReference type="Gene3D" id="3.30.43.10">
    <property type="entry name" value="Uridine Diphospho-n-acetylenolpyruvylglucosamine Reductase, domain 2"/>
    <property type="match status" value="1"/>
</dbReference>
<evidence type="ECO:0000256" key="5">
    <source>
        <dbReference type="ARBA" id="ARBA00023002"/>
    </source>
</evidence>
<dbReference type="PANTHER" id="PTHR11748">
    <property type="entry name" value="D-LACTATE DEHYDROGENASE"/>
    <property type="match status" value="1"/>
</dbReference>
<organism evidence="9 10">
    <name type="scientific">Billgrantia sulfidoxydans</name>
    <dbReference type="NCBI Taxonomy" id="2733484"/>
    <lineage>
        <taxon>Bacteria</taxon>
        <taxon>Pseudomonadati</taxon>
        <taxon>Pseudomonadota</taxon>
        <taxon>Gammaproteobacteria</taxon>
        <taxon>Oceanospirillales</taxon>
        <taxon>Halomonadaceae</taxon>
        <taxon>Billgrantia</taxon>
    </lineage>
</organism>
<evidence type="ECO:0000256" key="6">
    <source>
        <dbReference type="ARBA" id="ARBA00023004"/>
    </source>
</evidence>
<dbReference type="InterPro" id="IPR036318">
    <property type="entry name" value="FAD-bd_PCMH-like_sf"/>
</dbReference>
<evidence type="ECO:0000256" key="4">
    <source>
        <dbReference type="ARBA" id="ARBA00022827"/>
    </source>
</evidence>
<dbReference type="InterPro" id="IPR017896">
    <property type="entry name" value="4Fe4S_Fe-S-bd"/>
</dbReference>
<dbReference type="SUPFAM" id="SSF46548">
    <property type="entry name" value="alpha-helical ferredoxin"/>
    <property type="match status" value="1"/>
</dbReference>
<protein>
    <submittedName>
        <fullName evidence="9">FAD-binding protein</fullName>
    </submittedName>
</protein>
<dbReference type="InterPro" id="IPR004017">
    <property type="entry name" value="Cys_rich_dom"/>
</dbReference>
<proteinExistence type="predicted"/>
<dbReference type="SUPFAM" id="SSF56176">
    <property type="entry name" value="FAD-binding/transporter-associated domain-like"/>
    <property type="match status" value="1"/>
</dbReference>
<dbReference type="Gene3D" id="3.30.70.2740">
    <property type="match status" value="1"/>
</dbReference>
<dbReference type="EMBL" id="CP053381">
    <property type="protein sequence ID" value="QTP56112.1"/>
    <property type="molecule type" value="Genomic_DNA"/>
</dbReference>
<gene>
    <name evidence="9" type="ORF">HNO51_16325</name>
</gene>
<dbReference type="InterPro" id="IPR016169">
    <property type="entry name" value="FAD-bd_PCMH_sub2"/>
</dbReference>
<evidence type="ECO:0000313" key="9">
    <source>
        <dbReference type="EMBL" id="QTP56112.1"/>
    </source>
</evidence>
<keyword evidence="7" id="KW-0411">Iron-sulfur</keyword>
<evidence type="ECO:0000256" key="7">
    <source>
        <dbReference type="ARBA" id="ARBA00023014"/>
    </source>
</evidence>
<keyword evidence="5" id="KW-0560">Oxidoreductase</keyword>
<dbReference type="InterPro" id="IPR006094">
    <property type="entry name" value="Oxid_FAD_bind_N"/>
</dbReference>
<dbReference type="PROSITE" id="PS51387">
    <property type="entry name" value="FAD_PCMH"/>
    <property type="match status" value="1"/>
</dbReference>
<comment type="cofactor">
    <cofactor evidence="1">
        <name>FAD</name>
        <dbReference type="ChEBI" id="CHEBI:57692"/>
    </cofactor>
</comment>
<keyword evidence="10" id="KW-1185">Reference proteome</keyword>
<evidence type="ECO:0000256" key="3">
    <source>
        <dbReference type="ARBA" id="ARBA00022723"/>
    </source>
</evidence>
<keyword evidence="2" id="KW-0285">Flavoprotein</keyword>
<evidence type="ECO:0000256" key="1">
    <source>
        <dbReference type="ARBA" id="ARBA00001974"/>
    </source>
</evidence>
<reference evidence="9 10" key="1">
    <citation type="journal article" date="2021" name="Front. Microbiol.">
        <title>Aerobic Denitrification and Heterotrophic Sulfur Oxidation in the Genus Halomonas Revealed by Six Novel Species Characterizations and Genome-Based Analysis.</title>
        <authorList>
            <person name="Wang L."/>
            <person name="Shao Z."/>
        </authorList>
    </citation>
    <scope>NUCLEOTIDE SEQUENCE [LARGE SCALE GENOMIC DNA]</scope>
    <source>
        <strain evidence="9 10">MCCC 1A11059</strain>
    </source>
</reference>
<evidence type="ECO:0000259" key="8">
    <source>
        <dbReference type="PROSITE" id="PS51387"/>
    </source>
</evidence>